<dbReference type="Gene3D" id="3.90.960.10">
    <property type="entry name" value="YbaK/aminoacyl-tRNA synthetase-associated domain"/>
    <property type="match status" value="1"/>
</dbReference>
<proteinExistence type="predicted"/>
<accession>W1YMQ9</accession>
<protein>
    <submittedName>
        <fullName evidence="1">Putative transcriptional regulator</fullName>
    </submittedName>
</protein>
<gene>
    <name evidence="1" type="ORF">Q604_UNBC03547G0001</name>
</gene>
<dbReference type="GO" id="GO:0002161">
    <property type="term" value="F:aminoacyl-tRNA deacylase activity"/>
    <property type="evidence" value="ECO:0007669"/>
    <property type="project" value="InterPro"/>
</dbReference>
<sequence length="41" mass="4105">SVEHAASVIVSGGRRGVSVRLAPADLATVAQASFAPLEAQD</sequence>
<reference evidence="1" key="1">
    <citation type="submission" date="2013-12" db="EMBL/GenBank/DDBJ databases">
        <title>A Varibaculum cambriense genome reconstructed from a premature infant gut community with otherwise low bacterial novelty that shifts toward anaerobic metabolism during the third week of life.</title>
        <authorList>
            <person name="Brown C.T."/>
            <person name="Sharon I."/>
            <person name="Thomas B.C."/>
            <person name="Castelle C.J."/>
            <person name="Morowitz M.J."/>
            <person name="Banfield J.F."/>
        </authorList>
    </citation>
    <scope>NUCLEOTIDE SEQUENCE</scope>
</reference>
<dbReference type="InterPro" id="IPR036754">
    <property type="entry name" value="YbaK/aa-tRNA-synt-asso_dom_sf"/>
</dbReference>
<evidence type="ECO:0000313" key="1">
    <source>
        <dbReference type="EMBL" id="ETJ42484.1"/>
    </source>
</evidence>
<name>W1YMQ9_9ZZZZ</name>
<dbReference type="AlphaFoldDB" id="W1YMQ9"/>
<comment type="caution">
    <text evidence="1">The sequence shown here is derived from an EMBL/GenBank/DDBJ whole genome shotgun (WGS) entry which is preliminary data.</text>
</comment>
<dbReference type="EMBL" id="AZMM01003547">
    <property type="protein sequence ID" value="ETJ42484.1"/>
    <property type="molecule type" value="Genomic_DNA"/>
</dbReference>
<feature type="non-terminal residue" evidence="1">
    <location>
        <position position="1"/>
    </location>
</feature>
<organism evidence="1">
    <name type="scientific">human gut metagenome</name>
    <dbReference type="NCBI Taxonomy" id="408170"/>
    <lineage>
        <taxon>unclassified sequences</taxon>
        <taxon>metagenomes</taxon>
        <taxon>organismal metagenomes</taxon>
    </lineage>
</organism>